<reference evidence="1" key="1">
    <citation type="submission" date="2022-08" db="EMBL/GenBank/DDBJ databases">
        <title>Genome Sequence of Pycnoporus sanguineus.</title>
        <authorList>
            <person name="Buettner E."/>
        </authorList>
    </citation>
    <scope>NUCLEOTIDE SEQUENCE</scope>
    <source>
        <strain evidence="1">CG-C14</strain>
    </source>
</reference>
<dbReference type="EMBL" id="JANSHE010002601">
    <property type="protein sequence ID" value="KAJ2990658.1"/>
    <property type="molecule type" value="Genomic_DNA"/>
</dbReference>
<evidence type="ECO:0000313" key="2">
    <source>
        <dbReference type="Proteomes" id="UP001144978"/>
    </source>
</evidence>
<organism evidence="1 2">
    <name type="scientific">Trametes sanguinea</name>
    <dbReference type="NCBI Taxonomy" id="158606"/>
    <lineage>
        <taxon>Eukaryota</taxon>
        <taxon>Fungi</taxon>
        <taxon>Dikarya</taxon>
        <taxon>Basidiomycota</taxon>
        <taxon>Agaricomycotina</taxon>
        <taxon>Agaricomycetes</taxon>
        <taxon>Polyporales</taxon>
        <taxon>Polyporaceae</taxon>
        <taxon>Trametes</taxon>
    </lineage>
</organism>
<dbReference type="Proteomes" id="UP001144978">
    <property type="component" value="Unassembled WGS sequence"/>
</dbReference>
<name>A0ACC1PEM5_9APHY</name>
<accession>A0ACC1PEM5</accession>
<gene>
    <name evidence="1" type="ORF">NUW54_g8406</name>
</gene>
<evidence type="ECO:0000313" key="1">
    <source>
        <dbReference type="EMBL" id="KAJ2990658.1"/>
    </source>
</evidence>
<keyword evidence="2" id="KW-1185">Reference proteome</keyword>
<proteinExistence type="predicted"/>
<comment type="caution">
    <text evidence="1">The sequence shown here is derived from an EMBL/GenBank/DDBJ whole genome shotgun (WGS) entry which is preliminary data.</text>
</comment>
<sequence length="471" mass="52144">MIVDFAGCPFVLPQAHDILLDGNGRDGHDLTSCNHLTGKPVMMSWRAPPTAPYTRTTRLECLSFQAIRAAQIPKRLAHEAIVDFVGHLFSLPRFNDMPRTNALPYGHITGTQAAAAARLWLPARLTASARTNSYEIPLAPPGGLSVICDVHQSAATGKPVIMPPVVFIHHALPSRRRYKCRRTLLRTELRESVNAKLVVEESAKEGAAMRWTPEHYAEDIVITLGLKFHNWPKTIPFANLSKIGGGVPVLEELLRRWYSQDPNIAIRLVPSTPEDRANAAADPLSVHPNRKLFKPPTPIFDSEPLTVYPLALHPGDLGPMGIHPTSTQPSAVTETLHGEPEKKTRQQRSDVKRHRGPRVKLLTAEGLPFVRPYPFPPKRGITSFRFVLPESSQVKLVGDLEDREGPGYVLVNDPIDEFLPDIAPRLRADGRSRSVLADDPIDEFLPEEIIGGGMEVDEIEDADGDWPGLRL</sequence>
<protein>
    <submittedName>
        <fullName evidence="1">Uncharacterized protein</fullName>
    </submittedName>
</protein>